<dbReference type="InterPro" id="IPR054059">
    <property type="entry name" value="MORF/ORRM1/DAG-like_MORF"/>
</dbReference>
<reference evidence="3" key="2">
    <citation type="submission" date="2023-05" db="EMBL/GenBank/DDBJ databases">
        <authorList>
            <person name="Schelkunov M.I."/>
        </authorList>
    </citation>
    <scope>NUCLEOTIDE SEQUENCE</scope>
    <source>
        <strain evidence="3">Hsosn_3</strain>
        <tissue evidence="3">Leaf</tissue>
    </source>
</reference>
<reference evidence="3" key="1">
    <citation type="submission" date="2023-02" db="EMBL/GenBank/DDBJ databases">
        <title>Genome of toxic invasive species Heracleum sosnowskyi carries increased number of genes despite the absence of recent whole-genome duplications.</title>
        <authorList>
            <person name="Schelkunov M."/>
            <person name="Shtratnikova V."/>
            <person name="Makarenko M."/>
            <person name="Klepikova A."/>
            <person name="Omelchenko D."/>
            <person name="Novikova G."/>
            <person name="Obukhova E."/>
            <person name="Bogdanov V."/>
            <person name="Penin A."/>
            <person name="Logacheva M."/>
        </authorList>
    </citation>
    <scope>NUCLEOTIDE SEQUENCE</scope>
    <source>
        <strain evidence="3">Hsosn_3</strain>
        <tissue evidence="3">Leaf</tissue>
    </source>
</reference>
<accession>A0AAD8HJQ3</accession>
<dbReference type="GO" id="GO:0080156">
    <property type="term" value="P:mitochondrial mRNA modification"/>
    <property type="evidence" value="ECO:0007669"/>
    <property type="project" value="TreeGrafter"/>
</dbReference>
<feature type="domain" description="MORF/ORRM1/DAG-like MORF" evidence="2">
    <location>
        <begin position="5"/>
        <end position="64"/>
    </location>
</feature>
<evidence type="ECO:0000313" key="4">
    <source>
        <dbReference type="Proteomes" id="UP001237642"/>
    </source>
</evidence>
<keyword evidence="4" id="KW-1185">Reference proteome</keyword>
<protein>
    <recommendedName>
        <fullName evidence="2">MORF/ORRM1/DAG-like MORF domain-containing protein</fullName>
    </recommendedName>
</protein>
<dbReference type="PANTHER" id="PTHR31346">
    <property type="entry name" value="MULTIPLE ORGANELLAR RNA EDITING FACTOR 2, CHLOROPLASTIC-RELATED-RELATED"/>
    <property type="match status" value="1"/>
</dbReference>
<dbReference type="GO" id="GO:0016554">
    <property type="term" value="P:cytidine to uridine editing"/>
    <property type="evidence" value="ECO:0007669"/>
    <property type="project" value="InterPro"/>
</dbReference>
<gene>
    <name evidence="3" type="ORF">POM88_042891</name>
</gene>
<dbReference type="Proteomes" id="UP001237642">
    <property type="component" value="Unassembled WGS sequence"/>
</dbReference>
<dbReference type="InterPro" id="IPR039206">
    <property type="entry name" value="MORF/ORRM1/DAG-like"/>
</dbReference>
<dbReference type="PANTHER" id="PTHR31346:SF4">
    <property type="entry name" value="MULTIPLE ORGANELLAR RNA EDITING FACTOR 8, CHLOROPLASTIC_MITOCHONDRIAL"/>
    <property type="match status" value="1"/>
</dbReference>
<keyword evidence="1" id="KW-0809">Transit peptide</keyword>
<evidence type="ECO:0000256" key="1">
    <source>
        <dbReference type="ARBA" id="ARBA00022946"/>
    </source>
</evidence>
<evidence type="ECO:0000259" key="2">
    <source>
        <dbReference type="Pfam" id="PF21864"/>
    </source>
</evidence>
<dbReference type="Pfam" id="PF21864">
    <property type="entry name" value="MORF_dom"/>
    <property type="match status" value="1"/>
</dbReference>
<name>A0AAD8HJQ3_9APIA</name>
<sequence>MANLKAMISEEHAKKKLYYVSTQCFYAFGALLSEELSSKIKEFPNIVPVAPDFYLDNDNKDYEGFSAKFKEYPNVVEVLPDCYVNSYEKDYGGEPFIDGKAVPYDPKYGIGIDSDDDTEEISDTNAEIPHTDVAAIADEVPHTAAAAIAADDEIPDTGAA</sequence>
<organism evidence="3 4">
    <name type="scientific">Heracleum sosnowskyi</name>
    <dbReference type="NCBI Taxonomy" id="360622"/>
    <lineage>
        <taxon>Eukaryota</taxon>
        <taxon>Viridiplantae</taxon>
        <taxon>Streptophyta</taxon>
        <taxon>Embryophyta</taxon>
        <taxon>Tracheophyta</taxon>
        <taxon>Spermatophyta</taxon>
        <taxon>Magnoliopsida</taxon>
        <taxon>eudicotyledons</taxon>
        <taxon>Gunneridae</taxon>
        <taxon>Pentapetalae</taxon>
        <taxon>asterids</taxon>
        <taxon>campanulids</taxon>
        <taxon>Apiales</taxon>
        <taxon>Apiaceae</taxon>
        <taxon>Apioideae</taxon>
        <taxon>apioid superclade</taxon>
        <taxon>Tordylieae</taxon>
        <taxon>Tordyliinae</taxon>
        <taxon>Heracleum</taxon>
    </lineage>
</organism>
<dbReference type="AlphaFoldDB" id="A0AAD8HJQ3"/>
<comment type="caution">
    <text evidence="3">The sequence shown here is derived from an EMBL/GenBank/DDBJ whole genome shotgun (WGS) entry which is preliminary data.</text>
</comment>
<evidence type="ECO:0000313" key="3">
    <source>
        <dbReference type="EMBL" id="KAK1367330.1"/>
    </source>
</evidence>
<dbReference type="EMBL" id="JAUIZM010000009">
    <property type="protein sequence ID" value="KAK1367330.1"/>
    <property type="molecule type" value="Genomic_DNA"/>
</dbReference>
<proteinExistence type="predicted"/>
<dbReference type="GO" id="GO:0005739">
    <property type="term" value="C:mitochondrion"/>
    <property type="evidence" value="ECO:0007669"/>
    <property type="project" value="TreeGrafter"/>
</dbReference>